<proteinExistence type="predicted"/>
<protein>
    <submittedName>
        <fullName evidence="1">Uncharacterized protein</fullName>
    </submittedName>
</protein>
<dbReference type="EMBL" id="JAPDRP010000005">
    <property type="protein sequence ID" value="KAJ9647186.1"/>
    <property type="molecule type" value="Genomic_DNA"/>
</dbReference>
<sequence length="1257" mass="137172">MSLVRLLLHSDQYQIEGLVAVTSYWLNASVRPDEIAAVVNRYGEVLSNLQTHGHGQFPSAEHLLSRIRSGPTTYGMAAIDALRAGGNISSGAQLLIDTVDESESRLYVQAWGGPNTLAEALWEVNNTRSPVELAKFAEKLSIYTISDQDNSGAWIRREFPSVRYVASVHGWNSYRLAAWTGISGEELSGFDRGGPDTSLVTNDWIRSNIQLGPLGEIYPDIAFIMEGDTPAIFFTMQNGLNVPEHPEWGGWGGRYFPVNFGEQHFADAVDRVIGQNGQVFASNHATIWRWRPAYQNEMAARIQWTLRANGPQSNTTHPPVVVINGSCGSAPIELNVTPDSTITLDASESYDQDAHSLNFTWFHYREITTQWWAAAQVPQLNFTAAAGSDGRVVTKEEPLCIVSFPIRKPPKLFMTDREIIWGSVTLAVRLFIMHLFNLLSALSIFSTVVTAQHGKHKIPEVEVLVQSATSVYSSWKGWRGTPTGRPYPKPPRPTYPSKPKDQCAYWLENIKHQGISAFNPNPSSYQTFRNVKDFGAKGDGVTDDTVAINLAISSGGRCAPGTCGSSTVTPAVVYFPAGTYVVSSSIIDYYYTQMIGNPNCPPVLLPTADFTGFGVIDGNQYGANGLGWGATNVFWRQIRNFIIDMRGVPFNASMTGIHWPTAQATSLQNIRFLMSNQNGTQHQGLFIEEGSGGFMNDLVFSGGLAGMVIGNQQFTMRNISIYDSVTAINQLWDWGWTYKGININNCSVGLNIASGGPTAQAVGSVTFFDSFIKDTSVGIVTARDPNNPQPVSGGSLILENVQLNNVPVAVQGPGNTVALAGTTGSSTVSAWGQGRSYVPNGPNNFQGPIPPNNRPGSLLSAGGKFYERSKPQYENVPLQRFLSARDAGARGDGRTDDTEALQKAILRAARSNQILFIDAGTYVVTSTLYIPSGSRITGETYPVIMSSGKFFADIKKPQPVVQVGKPGERGTIEWTDTIVSTRGPQAGAILIQYNLANSPSNPAGMWDVHVRVGGFAGSDLLLANCPTQRNDVVDTIEEINPNCISGYLSMHITKGANGLYMENCWIWIADHDIEDPALRQITIYAGRGLHVESEVGNIWLVGTGVEHHVKYEYQFVNTRNVFMGQIQTETAYYQPNPNANLPFPYDASLSDPVFPSASNISNNANGWGLRIKDSRDLLTYGAGLYSFFYNQSTVCSAAQTVGCQTDIFSVEGRVSNVPVFNLNTVGTSCMITRDGRCLAQARDNVNTFINTVALFRT</sequence>
<keyword evidence="2" id="KW-1185">Reference proteome</keyword>
<gene>
    <name evidence="1" type="ORF">H2199_002173</name>
</gene>
<organism evidence="1 2">
    <name type="scientific">Coniosporium tulheliwenetii</name>
    <dbReference type="NCBI Taxonomy" id="3383036"/>
    <lineage>
        <taxon>Eukaryota</taxon>
        <taxon>Fungi</taxon>
        <taxon>Dikarya</taxon>
        <taxon>Ascomycota</taxon>
        <taxon>Pezizomycotina</taxon>
        <taxon>Dothideomycetes</taxon>
        <taxon>Dothideomycetes incertae sedis</taxon>
        <taxon>Coniosporium</taxon>
    </lineage>
</organism>
<reference evidence="1" key="1">
    <citation type="submission" date="2022-10" db="EMBL/GenBank/DDBJ databases">
        <title>Culturing micro-colonial fungi from biological soil crusts in the Mojave desert and describing Neophaeococcomyces mojavensis, and introducing the new genera and species Taxawa tesnikishii.</title>
        <authorList>
            <person name="Kurbessoian T."/>
            <person name="Stajich J.E."/>
        </authorList>
    </citation>
    <scope>NUCLEOTIDE SEQUENCE</scope>
    <source>
        <strain evidence="1">JES_115</strain>
    </source>
</reference>
<evidence type="ECO:0000313" key="2">
    <source>
        <dbReference type="Proteomes" id="UP001172680"/>
    </source>
</evidence>
<accession>A0ACC2ZI33</accession>
<evidence type="ECO:0000313" key="1">
    <source>
        <dbReference type="EMBL" id="KAJ9647186.1"/>
    </source>
</evidence>
<dbReference type="Proteomes" id="UP001172680">
    <property type="component" value="Unassembled WGS sequence"/>
</dbReference>
<comment type="caution">
    <text evidence="1">The sequence shown here is derived from an EMBL/GenBank/DDBJ whole genome shotgun (WGS) entry which is preliminary data.</text>
</comment>
<name>A0ACC2ZI33_9PEZI</name>